<reference evidence="2" key="1">
    <citation type="journal article" date="2015" name="Nature">
        <title>Complex archaea that bridge the gap between prokaryotes and eukaryotes.</title>
        <authorList>
            <person name="Spang A."/>
            <person name="Saw J.H."/>
            <person name="Jorgensen S.L."/>
            <person name="Zaremba-Niedzwiedzka K."/>
            <person name="Martijn J."/>
            <person name="Lind A.E."/>
            <person name="van Eijk R."/>
            <person name="Schleper C."/>
            <person name="Guy L."/>
            <person name="Ettema T.J."/>
        </authorList>
    </citation>
    <scope>NUCLEOTIDE SEQUENCE</scope>
</reference>
<dbReference type="EMBL" id="LAZR01004553">
    <property type="protein sequence ID" value="KKN07582.1"/>
    <property type="molecule type" value="Genomic_DNA"/>
</dbReference>
<keyword evidence="1" id="KW-1133">Transmembrane helix</keyword>
<gene>
    <name evidence="2" type="ORF">LCGC14_1065480</name>
</gene>
<organism evidence="2">
    <name type="scientific">marine sediment metagenome</name>
    <dbReference type="NCBI Taxonomy" id="412755"/>
    <lineage>
        <taxon>unclassified sequences</taxon>
        <taxon>metagenomes</taxon>
        <taxon>ecological metagenomes</taxon>
    </lineage>
</organism>
<proteinExistence type="predicted"/>
<accession>A0A0F9N6T8</accession>
<sequence length="105" mass="11340">MAYKNVEETEPRFAGLKFISLALKILAIIVAAVALITALASIFTTLPPITRFATFVAILVGGAVQALLLWAGGELITLLIYVEHNTFETKEALKKPQMPPTKKSA</sequence>
<dbReference type="AlphaFoldDB" id="A0A0F9N6T8"/>
<protein>
    <submittedName>
        <fullName evidence="2">Uncharacterized protein</fullName>
    </submittedName>
</protein>
<evidence type="ECO:0000256" key="1">
    <source>
        <dbReference type="SAM" id="Phobius"/>
    </source>
</evidence>
<keyword evidence="1" id="KW-0472">Membrane</keyword>
<evidence type="ECO:0000313" key="2">
    <source>
        <dbReference type="EMBL" id="KKN07582.1"/>
    </source>
</evidence>
<keyword evidence="1" id="KW-0812">Transmembrane</keyword>
<feature type="transmembrane region" description="Helical" evidence="1">
    <location>
        <begin position="21"/>
        <end position="43"/>
    </location>
</feature>
<comment type="caution">
    <text evidence="2">The sequence shown here is derived from an EMBL/GenBank/DDBJ whole genome shotgun (WGS) entry which is preliminary data.</text>
</comment>
<feature type="transmembrane region" description="Helical" evidence="1">
    <location>
        <begin position="49"/>
        <end position="71"/>
    </location>
</feature>
<name>A0A0F9N6T8_9ZZZZ</name>